<keyword evidence="3" id="KW-1185">Reference proteome</keyword>
<gene>
    <name evidence="2" type="ORF">SO694_00026134</name>
</gene>
<feature type="region of interest" description="Disordered" evidence="1">
    <location>
        <begin position="18"/>
        <end position="42"/>
    </location>
</feature>
<name>A0ABR1FUB6_AURAN</name>
<dbReference type="EMBL" id="JBBJCI010000227">
    <property type="protein sequence ID" value="KAK7238919.1"/>
    <property type="molecule type" value="Genomic_DNA"/>
</dbReference>
<evidence type="ECO:0000256" key="1">
    <source>
        <dbReference type="SAM" id="MobiDB-lite"/>
    </source>
</evidence>
<evidence type="ECO:0000313" key="2">
    <source>
        <dbReference type="EMBL" id="KAK7238919.1"/>
    </source>
</evidence>
<proteinExistence type="predicted"/>
<sequence length="137" mass="13970">MGGARWAAARWAAACGARRPWRRPTPGLGGWEPGRGDPAPRDGGACAVFWDLAGCRPAGPDSGAARSGASRRSTGASTSLLAYGDRASVHGGVRAGLQNSGVQLVDTGAHSNDRSPILIDMFDYALGRPAPATVVSS</sequence>
<protein>
    <submittedName>
        <fullName evidence="2">Uncharacterized protein</fullName>
    </submittedName>
</protein>
<evidence type="ECO:0000313" key="3">
    <source>
        <dbReference type="Proteomes" id="UP001363151"/>
    </source>
</evidence>
<organism evidence="2 3">
    <name type="scientific">Aureococcus anophagefferens</name>
    <name type="common">Harmful bloom alga</name>
    <dbReference type="NCBI Taxonomy" id="44056"/>
    <lineage>
        <taxon>Eukaryota</taxon>
        <taxon>Sar</taxon>
        <taxon>Stramenopiles</taxon>
        <taxon>Ochrophyta</taxon>
        <taxon>Pelagophyceae</taxon>
        <taxon>Pelagomonadales</taxon>
        <taxon>Pelagomonadaceae</taxon>
        <taxon>Aureococcus</taxon>
    </lineage>
</organism>
<comment type="caution">
    <text evidence="2">The sequence shown here is derived from an EMBL/GenBank/DDBJ whole genome shotgun (WGS) entry which is preliminary data.</text>
</comment>
<accession>A0ABR1FUB6</accession>
<reference evidence="2 3" key="1">
    <citation type="submission" date="2024-03" db="EMBL/GenBank/DDBJ databases">
        <title>Aureococcus anophagefferens CCMP1851 and Kratosvirus quantuckense: Draft genome of a second virus-susceptible host strain in the model system.</title>
        <authorList>
            <person name="Chase E."/>
            <person name="Truchon A.R."/>
            <person name="Schepens W."/>
            <person name="Wilhelm S.W."/>
        </authorList>
    </citation>
    <scope>NUCLEOTIDE SEQUENCE [LARGE SCALE GENOMIC DNA]</scope>
    <source>
        <strain evidence="2 3">CCMP1851</strain>
    </source>
</reference>
<dbReference type="Proteomes" id="UP001363151">
    <property type="component" value="Unassembled WGS sequence"/>
</dbReference>